<keyword evidence="2" id="KW-0175">Coiled coil</keyword>
<dbReference type="Pfam" id="PF25954">
    <property type="entry name" value="Beta-barrel_RND_2"/>
    <property type="match status" value="1"/>
</dbReference>
<comment type="caution">
    <text evidence="7">The sequence shown here is derived from an EMBL/GenBank/DDBJ whole genome shotgun (WGS) entry which is preliminary data.</text>
</comment>
<comment type="similarity">
    <text evidence="1">Belongs to the membrane fusion protein (MFP) (TC 8.A.1) family.</text>
</comment>
<dbReference type="SUPFAM" id="SSF111369">
    <property type="entry name" value="HlyD-like secretion proteins"/>
    <property type="match status" value="2"/>
</dbReference>
<name>A0A5S3QIP6_9BACI</name>
<gene>
    <name evidence="7" type="ORF">FFL34_06455</name>
</gene>
<evidence type="ECO:0000259" key="6">
    <source>
        <dbReference type="Pfam" id="PF25989"/>
    </source>
</evidence>
<evidence type="ECO:0000259" key="4">
    <source>
        <dbReference type="Pfam" id="PF25917"/>
    </source>
</evidence>
<protein>
    <submittedName>
        <fullName evidence="7">Efflux RND transporter periplasmic adaptor subunit</fullName>
    </submittedName>
</protein>
<evidence type="ECO:0000313" key="7">
    <source>
        <dbReference type="EMBL" id="TMN21792.1"/>
    </source>
</evidence>
<reference evidence="7 8" key="1">
    <citation type="submission" date="2019-05" db="EMBL/GenBank/DDBJ databases">
        <title>Genomic analysis of Lentibacillus sp. NKC220-2.</title>
        <authorList>
            <person name="Oh Y.J."/>
        </authorList>
    </citation>
    <scope>NUCLEOTIDE SEQUENCE [LARGE SCALE GENOMIC DNA]</scope>
    <source>
        <strain evidence="7 8">NKC220-2</strain>
    </source>
</reference>
<feature type="domain" description="Multidrug resistance protein MdtA-like barrel-sandwich hybrid" evidence="4">
    <location>
        <begin position="70"/>
        <end position="309"/>
    </location>
</feature>
<dbReference type="PANTHER" id="PTHR30469">
    <property type="entry name" value="MULTIDRUG RESISTANCE PROTEIN MDTA"/>
    <property type="match status" value="1"/>
</dbReference>
<dbReference type="GO" id="GO:0015562">
    <property type="term" value="F:efflux transmembrane transporter activity"/>
    <property type="evidence" value="ECO:0007669"/>
    <property type="project" value="TreeGrafter"/>
</dbReference>
<sequence>MNKRTRLAGLLSIIAFTGIITGCNDSEGATDDQQETKTPVEVAEVSFGSLSDENKVTGTIIPEKEVNAIAKAPGELTKVMVEKGDIVKRGDTLAQIDATDERNALEQNQSKLKQAQIGLENAIAGKQKAQKNLQQSKASLRQAEASLDEAKEKQQNNEDNIEMDIENAKTALDQAKKNKERMEALFDDGLISKKDFEDADKALKDAQNAYDKVKLNKEQATSDVALASLEASVDQAEIGVDLAKSSIREADIGVEKARSSVEQAQLSVDSAKEKLQDKTIKAPISGEISVVNNEQGEMASNQEPFATIVSMDTVKLEVQVSPAQLDVLKKGDSAEIAVAGIDKNVTGTIAYVASTSSDAGLFTVEAEIDNDDHSLRPGMVATLVTDEVLVDKSLLVPSNAVVQVEGKSVVFLAVDGEAVQKEVDIVRQGTESTAVKGDIEKGDQVVTSGQSLLEDGNSVKIMEED</sequence>
<dbReference type="EMBL" id="VCIA01000001">
    <property type="protein sequence ID" value="TMN21792.1"/>
    <property type="molecule type" value="Genomic_DNA"/>
</dbReference>
<evidence type="ECO:0000313" key="8">
    <source>
        <dbReference type="Proteomes" id="UP000306980"/>
    </source>
</evidence>
<dbReference type="InterPro" id="IPR058792">
    <property type="entry name" value="Beta-barrel_RND_2"/>
</dbReference>
<dbReference type="InterPro" id="IPR006143">
    <property type="entry name" value="RND_pump_MFP"/>
</dbReference>
<organism evidence="7 8">
    <name type="scientific">Lentibacillus cibarius</name>
    <dbReference type="NCBI Taxonomy" id="2583219"/>
    <lineage>
        <taxon>Bacteria</taxon>
        <taxon>Bacillati</taxon>
        <taxon>Bacillota</taxon>
        <taxon>Bacilli</taxon>
        <taxon>Bacillales</taxon>
        <taxon>Bacillaceae</taxon>
        <taxon>Lentibacillus</taxon>
    </lineage>
</organism>
<dbReference type="Gene3D" id="1.10.287.470">
    <property type="entry name" value="Helix hairpin bin"/>
    <property type="match status" value="2"/>
</dbReference>
<feature type="coiled-coil region" evidence="2">
    <location>
        <begin position="254"/>
        <end position="281"/>
    </location>
</feature>
<dbReference type="NCBIfam" id="TIGR01730">
    <property type="entry name" value="RND_mfp"/>
    <property type="match status" value="1"/>
</dbReference>
<dbReference type="InterPro" id="IPR058625">
    <property type="entry name" value="MdtA-like_BSH"/>
</dbReference>
<dbReference type="AlphaFoldDB" id="A0A5S3QIP6"/>
<dbReference type="RefSeq" id="WP_138602549.1">
    <property type="nucleotide sequence ID" value="NZ_VCIA01000001.1"/>
</dbReference>
<dbReference type="Pfam" id="PF25989">
    <property type="entry name" value="YknX_C"/>
    <property type="match status" value="1"/>
</dbReference>
<dbReference type="InterPro" id="IPR058637">
    <property type="entry name" value="YknX-like_C"/>
</dbReference>
<dbReference type="PROSITE" id="PS51257">
    <property type="entry name" value="PROKAR_LIPOPROTEIN"/>
    <property type="match status" value="1"/>
</dbReference>
<dbReference type="GO" id="GO:1990281">
    <property type="term" value="C:efflux pump complex"/>
    <property type="evidence" value="ECO:0007669"/>
    <property type="project" value="TreeGrafter"/>
</dbReference>
<dbReference type="Gene3D" id="2.40.420.20">
    <property type="match status" value="1"/>
</dbReference>
<dbReference type="PANTHER" id="PTHR30469:SF15">
    <property type="entry name" value="HLYD FAMILY OF SECRETION PROTEINS"/>
    <property type="match status" value="1"/>
</dbReference>
<dbReference type="OrthoDB" id="2456449at2"/>
<dbReference type="Proteomes" id="UP000306980">
    <property type="component" value="Unassembled WGS sequence"/>
</dbReference>
<dbReference type="Pfam" id="PF25917">
    <property type="entry name" value="BSH_RND"/>
    <property type="match status" value="1"/>
</dbReference>
<proteinExistence type="inferred from homology"/>
<feature type="domain" description="YknX-like C-terminal permuted SH3-like" evidence="6">
    <location>
        <begin position="394"/>
        <end position="461"/>
    </location>
</feature>
<evidence type="ECO:0000259" key="5">
    <source>
        <dbReference type="Pfam" id="PF25954"/>
    </source>
</evidence>
<feature type="domain" description="CusB-like beta-barrel" evidence="5">
    <location>
        <begin position="315"/>
        <end position="383"/>
    </location>
</feature>
<dbReference type="Gene3D" id="2.40.30.170">
    <property type="match status" value="1"/>
</dbReference>
<dbReference type="Gene3D" id="2.40.50.100">
    <property type="match status" value="1"/>
</dbReference>
<evidence type="ECO:0000256" key="2">
    <source>
        <dbReference type="SAM" id="Coils"/>
    </source>
</evidence>
<evidence type="ECO:0000256" key="3">
    <source>
        <dbReference type="SAM" id="MobiDB-lite"/>
    </source>
</evidence>
<feature type="region of interest" description="Disordered" evidence="3">
    <location>
        <begin position="135"/>
        <end position="161"/>
    </location>
</feature>
<evidence type="ECO:0000256" key="1">
    <source>
        <dbReference type="ARBA" id="ARBA00009477"/>
    </source>
</evidence>
<accession>A0A5S3QIP6</accession>